<evidence type="ECO:0000313" key="1">
    <source>
        <dbReference type="EMBL" id="VTZ59521.1"/>
    </source>
</evidence>
<sequence>MSGVADDNFPVVQADPISMGSRPASVLSRFHDAISVTVAFCYLSRQAGGSLWPSP</sequence>
<protein>
    <submittedName>
        <fullName evidence="1">Uncharacterized protein</fullName>
    </submittedName>
</protein>
<organism evidence="1">
    <name type="scientific">Sinorhizobium medicae</name>
    <dbReference type="NCBI Taxonomy" id="110321"/>
    <lineage>
        <taxon>Bacteria</taxon>
        <taxon>Pseudomonadati</taxon>
        <taxon>Pseudomonadota</taxon>
        <taxon>Alphaproteobacteria</taxon>
        <taxon>Hyphomicrobiales</taxon>
        <taxon>Rhizobiaceae</taxon>
        <taxon>Sinorhizobium/Ensifer group</taxon>
        <taxon>Sinorhizobium</taxon>
    </lineage>
</organism>
<reference evidence="1" key="1">
    <citation type="submission" date="2019-06" db="EMBL/GenBank/DDBJ databases">
        <authorList>
            <person name="Le Quere A."/>
            <person name="Colella S."/>
        </authorList>
    </citation>
    <scope>NUCLEOTIDE SEQUENCE</scope>
    <source>
        <strain evidence="1">EmedicaeMD41</strain>
    </source>
</reference>
<dbReference type="Proteomes" id="UP000507954">
    <property type="component" value="Unassembled WGS sequence"/>
</dbReference>
<accession>A0A508WV48</accession>
<dbReference type="EMBL" id="CABFNB010000012">
    <property type="protein sequence ID" value="VTZ59521.1"/>
    <property type="molecule type" value="Genomic_DNA"/>
</dbReference>
<gene>
    <name evidence="1" type="ORF">EMEDMD4_1090003</name>
</gene>
<proteinExistence type="predicted"/>
<name>A0A508WV48_9HYPH</name>
<dbReference type="AlphaFoldDB" id="A0A508WV48"/>